<accession>A0A8C3HYI3</accession>
<sequence>GTGPDTPLPPRQELPGPGACCFPEPCALPDPCTAAQRYSARLLQAGYEPESATEAQVRCWRPALDQSPGGPDAT</sequence>
<dbReference type="AlphaFoldDB" id="A0A8C3HYI3"/>
<organism evidence="1 2">
    <name type="scientific">Chrysemys picta bellii</name>
    <name type="common">Western painted turtle</name>
    <name type="synonym">Emys bellii</name>
    <dbReference type="NCBI Taxonomy" id="8478"/>
    <lineage>
        <taxon>Eukaryota</taxon>
        <taxon>Metazoa</taxon>
        <taxon>Chordata</taxon>
        <taxon>Craniata</taxon>
        <taxon>Vertebrata</taxon>
        <taxon>Euteleostomi</taxon>
        <taxon>Archelosauria</taxon>
        <taxon>Testudinata</taxon>
        <taxon>Testudines</taxon>
        <taxon>Cryptodira</taxon>
        <taxon>Durocryptodira</taxon>
        <taxon>Testudinoidea</taxon>
        <taxon>Emydidae</taxon>
        <taxon>Chrysemys</taxon>
    </lineage>
</organism>
<protein>
    <submittedName>
        <fullName evidence="1">Uncharacterized protein</fullName>
    </submittedName>
</protein>
<name>A0A8C3HYI3_CHRPI</name>
<dbReference type="GeneTree" id="ENSGT00950000185768"/>
<proteinExistence type="predicted"/>
<reference evidence="1" key="1">
    <citation type="submission" date="2025-08" db="UniProtKB">
        <authorList>
            <consortium name="Ensembl"/>
        </authorList>
    </citation>
    <scope>IDENTIFICATION</scope>
</reference>
<dbReference type="Proteomes" id="UP000694380">
    <property type="component" value="Unplaced"/>
</dbReference>
<dbReference type="Ensembl" id="ENSCPBT00000029853.1">
    <property type="protein sequence ID" value="ENSCPBP00000025346.1"/>
    <property type="gene ID" value="ENSCPBG00000018026.1"/>
</dbReference>
<keyword evidence="2" id="KW-1185">Reference proteome</keyword>
<evidence type="ECO:0000313" key="2">
    <source>
        <dbReference type="Proteomes" id="UP000694380"/>
    </source>
</evidence>
<reference evidence="1" key="2">
    <citation type="submission" date="2025-09" db="UniProtKB">
        <authorList>
            <consortium name="Ensembl"/>
        </authorList>
    </citation>
    <scope>IDENTIFICATION</scope>
</reference>
<evidence type="ECO:0000313" key="1">
    <source>
        <dbReference type="Ensembl" id="ENSCPBP00000025346.1"/>
    </source>
</evidence>